<dbReference type="SUPFAM" id="SSF140931">
    <property type="entry name" value="Fic-like"/>
    <property type="match status" value="1"/>
</dbReference>
<dbReference type="PROSITE" id="PS51459">
    <property type="entry name" value="FIDO"/>
    <property type="match status" value="1"/>
</dbReference>
<feature type="region of interest" description="Disordered" evidence="1">
    <location>
        <begin position="411"/>
        <end position="430"/>
    </location>
</feature>
<reference evidence="3 4" key="1">
    <citation type="submission" date="2024-07" db="EMBL/GenBank/DDBJ databases">
        <authorList>
            <person name="Thanompreechachai J."/>
            <person name="Duangmal K."/>
        </authorList>
    </citation>
    <scope>NUCLEOTIDE SEQUENCE [LARGE SCALE GENOMIC DNA]</scope>
    <source>
        <strain evidence="3 4">LSe6-4</strain>
    </source>
</reference>
<dbReference type="InterPro" id="IPR003812">
    <property type="entry name" value="Fido"/>
</dbReference>
<protein>
    <submittedName>
        <fullName evidence="3">Fic family protein</fullName>
    </submittedName>
</protein>
<dbReference type="EMBL" id="JBGFTU010000021">
    <property type="protein sequence ID" value="MEZ0166351.1"/>
    <property type="molecule type" value="Genomic_DNA"/>
</dbReference>
<evidence type="ECO:0000313" key="3">
    <source>
        <dbReference type="EMBL" id="MEZ0166351.1"/>
    </source>
</evidence>
<dbReference type="Proteomes" id="UP001565927">
    <property type="component" value="Unassembled WGS sequence"/>
</dbReference>
<dbReference type="RefSeq" id="WP_370442574.1">
    <property type="nucleotide sequence ID" value="NZ_JBGFTU010000021.1"/>
</dbReference>
<accession>A0ABV4H446</accession>
<feature type="region of interest" description="Disordered" evidence="1">
    <location>
        <begin position="1"/>
        <end position="38"/>
    </location>
</feature>
<proteinExistence type="predicted"/>
<dbReference type="InterPro" id="IPR040198">
    <property type="entry name" value="Fido_containing"/>
</dbReference>
<evidence type="ECO:0000313" key="4">
    <source>
        <dbReference type="Proteomes" id="UP001565927"/>
    </source>
</evidence>
<comment type="caution">
    <text evidence="3">The sequence shown here is derived from an EMBL/GenBank/DDBJ whole genome shotgun (WGS) entry which is preliminary data.</text>
</comment>
<evidence type="ECO:0000256" key="1">
    <source>
        <dbReference type="SAM" id="MobiDB-lite"/>
    </source>
</evidence>
<dbReference type="PANTHER" id="PTHR13504:SF38">
    <property type="entry name" value="FIDO DOMAIN-CONTAINING PROTEIN"/>
    <property type="match status" value="1"/>
</dbReference>
<dbReference type="Gene3D" id="1.10.3290.10">
    <property type="entry name" value="Fido-like domain"/>
    <property type="match status" value="1"/>
</dbReference>
<dbReference type="PANTHER" id="PTHR13504">
    <property type="entry name" value="FIDO DOMAIN-CONTAINING PROTEIN DDB_G0283145"/>
    <property type="match status" value="1"/>
</dbReference>
<dbReference type="InterPro" id="IPR036597">
    <property type="entry name" value="Fido-like_dom_sf"/>
</dbReference>
<gene>
    <name evidence="3" type="ORF">AB2L27_16440</name>
</gene>
<evidence type="ECO:0000259" key="2">
    <source>
        <dbReference type="PROSITE" id="PS51459"/>
    </source>
</evidence>
<dbReference type="Pfam" id="PF02661">
    <property type="entry name" value="Fic"/>
    <property type="match status" value="1"/>
</dbReference>
<keyword evidence="4" id="KW-1185">Reference proteome</keyword>
<sequence length="430" mass="46509">MAASEDAFWTAGGETGLPSRDRRSGPYRTYRPDPLGGRPLVVDPTLSRRIGEVERSIRRLAGGTSGVDLEGLSRFLLRSEAVASSFIEGIAPSSANVAVAELAQTEDVQRVGDQAQLVARNITIVARATEELVALDEVAVDDVVRLQSSLIAEERHHGIRVVQNWIGGSNWHPLQAQFVPPPPDQVDELMADLSDYVNGSHHAPLVQAALVHAQFETVHPFTDGNGRVGRALIHTVLARRGLTRQAVLPISLVLSTLREQYVEGLTSYRYEGSPDDAAAVSGTQRWIRTFVEAAAVAVEQASDLAAAVGDLRAEWDERLSRHRAGRGVREVPRAGSATARLLALLPEAPVVTARTVERVLDVSYPAANAAVQDLAEAGILRARQLKRGTTGYLATEVLDLVDLTERQLASTAFDTRTSPPNRPVPARRQV</sequence>
<name>A0ABV4H446_9ACTN</name>
<feature type="domain" description="Fido" evidence="2">
    <location>
        <begin position="138"/>
        <end position="289"/>
    </location>
</feature>
<organism evidence="3 4">
    <name type="scientific">Kineococcus halophytocola</name>
    <dbReference type="NCBI Taxonomy" id="3234027"/>
    <lineage>
        <taxon>Bacteria</taxon>
        <taxon>Bacillati</taxon>
        <taxon>Actinomycetota</taxon>
        <taxon>Actinomycetes</taxon>
        <taxon>Kineosporiales</taxon>
        <taxon>Kineosporiaceae</taxon>
        <taxon>Kineococcus</taxon>
    </lineage>
</organism>